<reference evidence="11" key="1">
    <citation type="submission" date="2025-08" db="UniProtKB">
        <authorList>
            <consortium name="RefSeq"/>
        </authorList>
    </citation>
    <scope>IDENTIFICATION</scope>
    <source>
        <tissue evidence="11">Tentacle</tissue>
    </source>
</reference>
<dbReference type="PANTHER" id="PTHR10390">
    <property type="entry name" value="HOMEOBOX PROTEIN SIX"/>
    <property type="match status" value="1"/>
</dbReference>
<evidence type="ECO:0000259" key="9">
    <source>
        <dbReference type="PROSITE" id="PS50071"/>
    </source>
</evidence>
<name>A0A6P8IZ16_ACTTE</name>
<dbReference type="SUPFAM" id="SSF46689">
    <property type="entry name" value="Homeodomain-like"/>
    <property type="match status" value="1"/>
</dbReference>
<dbReference type="FunFam" id="1.10.10.60:FF:000046">
    <property type="entry name" value="SIX homeobox 3"/>
    <property type="match status" value="1"/>
</dbReference>
<dbReference type="GO" id="GO:0005634">
    <property type="term" value="C:nucleus"/>
    <property type="evidence" value="ECO:0007669"/>
    <property type="project" value="UniProtKB-SubCell"/>
</dbReference>
<keyword evidence="6 7" id="KW-0539">Nucleus</keyword>
<dbReference type="PROSITE" id="PS00027">
    <property type="entry name" value="HOMEOBOX_1"/>
    <property type="match status" value="1"/>
</dbReference>
<dbReference type="InParanoid" id="A0A6P8IZ16"/>
<gene>
    <name evidence="11" type="primary">LOC116306488</name>
</gene>
<dbReference type="GO" id="GO:0000978">
    <property type="term" value="F:RNA polymerase II cis-regulatory region sequence-specific DNA binding"/>
    <property type="evidence" value="ECO:0007669"/>
    <property type="project" value="TreeGrafter"/>
</dbReference>
<dbReference type="Proteomes" id="UP000515163">
    <property type="component" value="Unplaced"/>
</dbReference>
<evidence type="ECO:0000256" key="6">
    <source>
        <dbReference type="ARBA" id="ARBA00023242"/>
    </source>
</evidence>
<evidence type="ECO:0000313" key="10">
    <source>
        <dbReference type="Proteomes" id="UP000515163"/>
    </source>
</evidence>
<dbReference type="Gene3D" id="1.10.10.60">
    <property type="entry name" value="Homeodomain-like"/>
    <property type="match status" value="1"/>
</dbReference>
<feature type="DNA-binding region" description="Homeobox" evidence="7">
    <location>
        <begin position="122"/>
        <end position="181"/>
    </location>
</feature>
<dbReference type="RefSeq" id="XP_031572419.1">
    <property type="nucleotide sequence ID" value="XM_031716559.1"/>
</dbReference>
<dbReference type="PANTHER" id="PTHR10390:SF61">
    <property type="entry name" value="HOMEOBOX PROTEIN SIX2"/>
    <property type="match status" value="1"/>
</dbReference>
<dbReference type="SMART" id="SM00389">
    <property type="entry name" value="HOX"/>
    <property type="match status" value="1"/>
</dbReference>
<dbReference type="PROSITE" id="PS50071">
    <property type="entry name" value="HOMEOBOX_2"/>
    <property type="match status" value="1"/>
</dbReference>
<dbReference type="GO" id="GO:0005667">
    <property type="term" value="C:transcription regulator complex"/>
    <property type="evidence" value="ECO:0007669"/>
    <property type="project" value="TreeGrafter"/>
</dbReference>
<dbReference type="InterPro" id="IPR031701">
    <property type="entry name" value="SIX1_SD"/>
</dbReference>
<sequence>MLPCPFSMEQVISVCEFLQNSGENDRLARFLWSLPKDSEEIQQCETIQVAKAVVAFHQSNFKELYSILESHRFSKSTHEKLQCLWRTAHYIEAERQRGRPLGAVGKYRVRRKHPLPRTIWDGEETTYCFKEKSRSILNKAYTENPYPTPREKYELAKMTDLTVTQVSNWFKNKRQRVRAAEMRKRGLDQDFNMMKIKDSSRSMMHSYDELRNHFPFLIPQQASIPSQSPTMSAACLPEYSALAHGYTQCQAVAYPTYPGYVPAVVTAHHPYNVPHRSYLVTSPTINSLSYSRQSANASPHTSVVKMSSETSAFEPISHSASIGRCGLLGEQTLQKYYQ</sequence>
<evidence type="ECO:0000256" key="1">
    <source>
        <dbReference type="ARBA" id="ARBA00004123"/>
    </source>
</evidence>
<dbReference type="GeneID" id="116306488"/>
<keyword evidence="5 7" id="KW-0371">Homeobox</keyword>
<organism evidence="10 11">
    <name type="scientific">Actinia tenebrosa</name>
    <name type="common">Australian red waratah sea anemone</name>
    <dbReference type="NCBI Taxonomy" id="6105"/>
    <lineage>
        <taxon>Eukaryota</taxon>
        <taxon>Metazoa</taxon>
        <taxon>Cnidaria</taxon>
        <taxon>Anthozoa</taxon>
        <taxon>Hexacorallia</taxon>
        <taxon>Actiniaria</taxon>
        <taxon>Actiniidae</taxon>
        <taxon>Actinia</taxon>
    </lineage>
</organism>
<evidence type="ECO:0000256" key="2">
    <source>
        <dbReference type="ARBA" id="ARBA00008161"/>
    </source>
</evidence>
<evidence type="ECO:0000256" key="7">
    <source>
        <dbReference type="PROSITE-ProRule" id="PRU00108"/>
    </source>
</evidence>
<dbReference type="GO" id="GO:0000981">
    <property type="term" value="F:DNA-binding transcription factor activity, RNA polymerase II-specific"/>
    <property type="evidence" value="ECO:0007669"/>
    <property type="project" value="InterPro"/>
</dbReference>
<evidence type="ECO:0000256" key="4">
    <source>
        <dbReference type="ARBA" id="ARBA00023125"/>
    </source>
</evidence>
<keyword evidence="3" id="KW-0217">Developmental protein</keyword>
<dbReference type="InterPro" id="IPR001356">
    <property type="entry name" value="HD"/>
</dbReference>
<dbReference type="Pfam" id="PF00046">
    <property type="entry name" value="Homeodomain"/>
    <property type="match status" value="1"/>
</dbReference>
<feature type="domain" description="Homeobox" evidence="9">
    <location>
        <begin position="120"/>
        <end position="180"/>
    </location>
</feature>
<dbReference type="KEGG" id="aten:116306488"/>
<dbReference type="InterPro" id="IPR009057">
    <property type="entry name" value="Homeodomain-like_sf"/>
</dbReference>
<dbReference type="InterPro" id="IPR017970">
    <property type="entry name" value="Homeobox_CS"/>
</dbReference>
<evidence type="ECO:0000256" key="3">
    <source>
        <dbReference type="ARBA" id="ARBA00022473"/>
    </source>
</evidence>
<protein>
    <submittedName>
        <fullName evidence="11">Homeobox protein SIX6-like isoform X1</fullName>
    </submittedName>
</protein>
<dbReference type="OrthoDB" id="10056939at2759"/>
<evidence type="ECO:0000256" key="5">
    <source>
        <dbReference type="ARBA" id="ARBA00023155"/>
    </source>
</evidence>
<proteinExistence type="inferred from homology"/>
<evidence type="ECO:0000256" key="8">
    <source>
        <dbReference type="RuleBase" id="RU000682"/>
    </source>
</evidence>
<keyword evidence="10" id="KW-1185">Reference proteome</keyword>
<keyword evidence="4 7" id="KW-0238">DNA-binding</keyword>
<dbReference type="CDD" id="cd00086">
    <property type="entry name" value="homeodomain"/>
    <property type="match status" value="1"/>
</dbReference>
<dbReference type="Pfam" id="PF16878">
    <property type="entry name" value="SIX1_SD"/>
    <property type="match status" value="1"/>
</dbReference>
<comment type="similarity">
    <text evidence="2">Belongs to the SIX/Sine oculis homeobox family.</text>
</comment>
<evidence type="ECO:0000313" key="11">
    <source>
        <dbReference type="RefSeq" id="XP_031572419.1"/>
    </source>
</evidence>
<accession>A0A6P8IZ16</accession>
<dbReference type="AlphaFoldDB" id="A0A6P8IZ16"/>
<comment type="subcellular location">
    <subcellularLocation>
        <location evidence="1 7 8">Nucleus</location>
    </subcellularLocation>
</comment>